<dbReference type="Pfam" id="PF00356">
    <property type="entry name" value="LacI"/>
    <property type="match status" value="1"/>
</dbReference>
<accession>A0A9E8MNN0</accession>
<evidence type="ECO:0000256" key="1">
    <source>
        <dbReference type="ARBA" id="ARBA00023015"/>
    </source>
</evidence>
<dbReference type="SUPFAM" id="SSF53822">
    <property type="entry name" value="Periplasmic binding protein-like I"/>
    <property type="match status" value="1"/>
</dbReference>
<dbReference type="GO" id="GO:0000976">
    <property type="term" value="F:transcription cis-regulatory region binding"/>
    <property type="evidence" value="ECO:0007669"/>
    <property type="project" value="TreeGrafter"/>
</dbReference>
<dbReference type="CDD" id="cd01392">
    <property type="entry name" value="HTH_LacI"/>
    <property type="match status" value="1"/>
</dbReference>
<dbReference type="CDD" id="cd01574">
    <property type="entry name" value="PBP1_LacI"/>
    <property type="match status" value="1"/>
</dbReference>
<dbReference type="PROSITE" id="PS50932">
    <property type="entry name" value="HTH_LACI_2"/>
    <property type="match status" value="1"/>
</dbReference>
<keyword evidence="1" id="KW-0805">Transcription regulation</keyword>
<dbReference type="PANTHER" id="PTHR30146:SF153">
    <property type="entry name" value="LACTOSE OPERON REPRESSOR"/>
    <property type="match status" value="1"/>
</dbReference>
<reference evidence="5" key="1">
    <citation type="submission" date="2022-11" db="EMBL/GenBank/DDBJ databases">
        <title>Description of Microcella daejonensis nov. sp, isolated from riverside soil.</title>
        <authorList>
            <person name="Molina K.M."/>
            <person name="Kim S.B."/>
        </authorList>
    </citation>
    <scope>NUCLEOTIDE SEQUENCE</scope>
    <source>
        <strain evidence="5">MMS21-STM12</strain>
    </source>
</reference>
<name>A0A9E8MNN0_9MICO</name>
<dbReference type="GO" id="GO:0003700">
    <property type="term" value="F:DNA-binding transcription factor activity"/>
    <property type="evidence" value="ECO:0007669"/>
    <property type="project" value="TreeGrafter"/>
</dbReference>
<dbReference type="Pfam" id="PF13377">
    <property type="entry name" value="Peripla_BP_3"/>
    <property type="match status" value="1"/>
</dbReference>
<dbReference type="Gene3D" id="1.10.260.40">
    <property type="entry name" value="lambda repressor-like DNA-binding domains"/>
    <property type="match status" value="1"/>
</dbReference>
<evidence type="ECO:0000313" key="6">
    <source>
        <dbReference type="Proteomes" id="UP001164706"/>
    </source>
</evidence>
<gene>
    <name evidence="5" type="ORF">OVN18_03085</name>
</gene>
<dbReference type="InterPro" id="IPR028082">
    <property type="entry name" value="Peripla_BP_I"/>
</dbReference>
<dbReference type="PANTHER" id="PTHR30146">
    <property type="entry name" value="LACI-RELATED TRANSCRIPTIONAL REPRESSOR"/>
    <property type="match status" value="1"/>
</dbReference>
<sequence length="333" mass="34914">MYDVARLAGVSHQTVSRVINDHPNIRATTRARVEAAMAELRFTRNSFARALATNESRRIGVLIDSPVQYGPTSTLRGLEEAARGRGYHVSVTTVADDPDFSVDAALGQLMLQGIDGLCVIAPRASALAAVRGIVDRCPTLVITAEADAGLLTSAVDQYGGAVAAVEHLIGLGHREIRHLAGPADWLDAAARERGWRDALTRAGLPIHEPARGDWSSDSGYRAATEPGDPAALAGATAVFAANDQMALGLVHGLVERGIRVPDDLSVIGFDDVPDAHHFLPPLTTVRQDFRALGADSLGALLDALAGDPEATGHRVIAAQLVVRASTAPPPAAP</sequence>
<dbReference type="PROSITE" id="PS00356">
    <property type="entry name" value="HTH_LACI_1"/>
    <property type="match status" value="1"/>
</dbReference>
<dbReference type="EMBL" id="CP113089">
    <property type="protein sequence ID" value="WAB82694.1"/>
    <property type="molecule type" value="Genomic_DNA"/>
</dbReference>
<dbReference type="AlphaFoldDB" id="A0A9E8MNN0"/>
<evidence type="ECO:0000313" key="5">
    <source>
        <dbReference type="EMBL" id="WAB82694.1"/>
    </source>
</evidence>
<evidence type="ECO:0000256" key="2">
    <source>
        <dbReference type="ARBA" id="ARBA00023125"/>
    </source>
</evidence>
<keyword evidence="2 5" id="KW-0238">DNA-binding</keyword>
<dbReference type="KEGG" id="mdb:OVN18_03085"/>
<evidence type="ECO:0000256" key="3">
    <source>
        <dbReference type="ARBA" id="ARBA00023163"/>
    </source>
</evidence>
<dbReference type="SMART" id="SM00354">
    <property type="entry name" value="HTH_LACI"/>
    <property type="match status" value="1"/>
</dbReference>
<dbReference type="InterPro" id="IPR010982">
    <property type="entry name" value="Lambda_DNA-bd_dom_sf"/>
</dbReference>
<keyword evidence="6" id="KW-1185">Reference proteome</keyword>
<feature type="domain" description="HTH lacI-type" evidence="4">
    <location>
        <begin position="1"/>
        <end position="53"/>
    </location>
</feature>
<dbReference type="InterPro" id="IPR000843">
    <property type="entry name" value="HTH_LacI"/>
</dbReference>
<proteinExistence type="predicted"/>
<protein>
    <submittedName>
        <fullName evidence="5">LacI family DNA-binding transcriptional regulator</fullName>
    </submittedName>
</protein>
<keyword evidence="3" id="KW-0804">Transcription</keyword>
<organism evidence="5 6">
    <name type="scientific">Microcella daejeonensis</name>
    <dbReference type="NCBI Taxonomy" id="2994971"/>
    <lineage>
        <taxon>Bacteria</taxon>
        <taxon>Bacillati</taxon>
        <taxon>Actinomycetota</taxon>
        <taxon>Actinomycetes</taxon>
        <taxon>Micrococcales</taxon>
        <taxon>Microbacteriaceae</taxon>
        <taxon>Microcella</taxon>
    </lineage>
</organism>
<evidence type="ECO:0000259" key="4">
    <source>
        <dbReference type="PROSITE" id="PS50932"/>
    </source>
</evidence>
<dbReference type="Gene3D" id="3.40.50.2300">
    <property type="match status" value="2"/>
</dbReference>
<dbReference type="Proteomes" id="UP001164706">
    <property type="component" value="Chromosome"/>
</dbReference>
<dbReference type="SUPFAM" id="SSF47413">
    <property type="entry name" value="lambda repressor-like DNA-binding domains"/>
    <property type="match status" value="1"/>
</dbReference>
<dbReference type="InterPro" id="IPR046335">
    <property type="entry name" value="LacI/GalR-like_sensor"/>
</dbReference>